<accession>A0A387BNI2</accession>
<evidence type="ECO:0000256" key="1">
    <source>
        <dbReference type="SAM" id="Phobius"/>
    </source>
</evidence>
<dbReference type="KEGG" id="gry:D7I44_02790"/>
<organism evidence="2 3">
    <name type="scientific">Gryllotalpicola protaetiae</name>
    <dbReference type="NCBI Taxonomy" id="2419771"/>
    <lineage>
        <taxon>Bacteria</taxon>
        <taxon>Bacillati</taxon>
        <taxon>Actinomycetota</taxon>
        <taxon>Actinomycetes</taxon>
        <taxon>Micrococcales</taxon>
        <taxon>Microbacteriaceae</taxon>
        <taxon>Gryllotalpicola</taxon>
    </lineage>
</organism>
<evidence type="ECO:0000313" key="3">
    <source>
        <dbReference type="Proteomes" id="UP000275069"/>
    </source>
</evidence>
<proteinExistence type="predicted"/>
<dbReference type="AlphaFoldDB" id="A0A387BNI2"/>
<keyword evidence="3" id="KW-1185">Reference proteome</keyword>
<keyword evidence="1" id="KW-0812">Transmembrane</keyword>
<name>A0A387BNI2_9MICO</name>
<feature type="transmembrane region" description="Helical" evidence="1">
    <location>
        <begin position="120"/>
        <end position="143"/>
    </location>
</feature>
<feature type="transmembrane region" description="Helical" evidence="1">
    <location>
        <begin position="70"/>
        <end position="99"/>
    </location>
</feature>
<reference evidence="2 3" key="1">
    <citation type="submission" date="2018-09" db="EMBL/GenBank/DDBJ databases">
        <title>Genome sequencing of strain 2DFW10M-5.</title>
        <authorList>
            <person name="Heo J."/>
            <person name="Kim S.-J."/>
            <person name="Kwon S.-W."/>
        </authorList>
    </citation>
    <scope>NUCLEOTIDE SEQUENCE [LARGE SCALE GENOMIC DNA]</scope>
    <source>
        <strain evidence="2 3">2DFW10M-5</strain>
    </source>
</reference>
<dbReference type="RefSeq" id="WP_120788090.1">
    <property type="nucleotide sequence ID" value="NZ_CP032624.1"/>
</dbReference>
<gene>
    <name evidence="2" type="ORF">D7I44_02790</name>
</gene>
<protein>
    <recommendedName>
        <fullName evidence="4">DUF4190 domain-containing protein</fullName>
    </recommendedName>
</protein>
<keyword evidence="1" id="KW-0472">Membrane</keyword>
<dbReference type="Proteomes" id="UP000275069">
    <property type="component" value="Chromosome"/>
</dbReference>
<keyword evidence="1" id="KW-1133">Transmembrane helix</keyword>
<dbReference type="EMBL" id="CP032624">
    <property type="protein sequence ID" value="AYG02556.1"/>
    <property type="molecule type" value="Genomic_DNA"/>
</dbReference>
<sequence>MTDTQFALDKNGLLVPPSFGDAAAPVFEAKRAHAEETVFDPSSTLAELGWQRPAVSRHPAPQTPAGGLNWIYGVLAILTGAASFVWPLVCLTVLVSLALGAVGASRANRLRRRGANGRGVAIVGLVIGLASAANLVFGFTQLFELGSLVNQLLP</sequence>
<evidence type="ECO:0000313" key="2">
    <source>
        <dbReference type="EMBL" id="AYG02556.1"/>
    </source>
</evidence>
<evidence type="ECO:0008006" key="4">
    <source>
        <dbReference type="Google" id="ProtNLM"/>
    </source>
</evidence>